<dbReference type="SUPFAM" id="SSF57196">
    <property type="entry name" value="EGF/Laminin"/>
    <property type="match status" value="4"/>
</dbReference>
<accession>A0AA88YBT9</accession>
<organism evidence="16 17">
    <name type="scientific">Pinctada imbricata</name>
    <name type="common">Atlantic pearl-oyster</name>
    <name type="synonym">Pinctada martensii</name>
    <dbReference type="NCBI Taxonomy" id="66713"/>
    <lineage>
        <taxon>Eukaryota</taxon>
        <taxon>Metazoa</taxon>
        <taxon>Spiralia</taxon>
        <taxon>Lophotrochozoa</taxon>
        <taxon>Mollusca</taxon>
        <taxon>Bivalvia</taxon>
        <taxon>Autobranchia</taxon>
        <taxon>Pteriomorphia</taxon>
        <taxon>Pterioida</taxon>
        <taxon>Pterioidea</taxon>
        <taxon>Pteriidae</taxon>
        <taxon>Pinctada</taxon>
    </lineage>
</organism>
<evidence type="ECO:0000256" key="3">
    <source>
        <dbReference type="ARBA" id="ARBA00022525"/>
    </source>
</evidence>
<dbReference type="InterPro" id="IPR049883">
    <property type="entry name" value="NOTCH1_EGF-like"/>
</dbReference>
<evidence type="ECO:0000256" key="6">
    <source>
        <dbReference type="ARBA" id="ARBA00022692"/>
    </source>
</evidence>
<evidence type="ECO:0000313" key="17">
    <source>
        <dbReference type="Proteomes" id="UP001186944"/>
    </source>
</evidence>
<evidence type="ECO:0000256" key="11">
    <source>
        <dbReference type="ARBA" id="ARBA00023157"/>
    </source>
</evidence>
<dbReference type="Gene3D" id="2.10.25.10">
    <property type="entry name" value="Laminin"/>
    <property type="match status" value="4"/>
</dbReference>
<dbReference type="SMART" id="SM00179">
    <property type="entry name" value="EGF_CA"/>
    <property type="match status" value="4"/>
</dbReference>
<keyword evidence="7" id="KW-0732">Signal</keyword>
<comment type="caution">
    <text evidence="16">The sequence shown here is derived from an EMBL/GenBank/DDBJ whole genome shotgun (WGS) entry which is preliminary data.</text>
</comment>
<dbReference type="Pfam" id="PF14670">
    <property type="entry name" value="FXa_inhibition"/>
    <property type="match status" value="2"/>
</dbReference>
<keyword evidence="12" id="KW-0675">Receptor</keyword>
<keyword evidence="3" id="KW-0964">Secreted</keyword>
<keyword evidence="6" id="KW-0812">Transmembrane</keyword>
<dbReference type="InterPro" id="IPR001881">
    <property type="entry name" value="EGF-like_Ca-bd_dom"/>
</dbReference>
<protein>
    <recommendedName>
        <fullName evidence="15">EGF-like domain-containing protein</fullName>
    </recommendedName>
</protein>
<dbReference type="Pfam" id="PF00008">
    <property type="entry name" value="EGF"/>
    <property type="match status" value="1"/>
</dbReference>
<dbReference type="EMBL" id="VSWD01000005">
    <property type="protein sequence ID" value="KAK3102184.1"/>
    <property type="molecule type" value="Genomic_DNA"/>
</dbReference>
<evidence type="ECO:0000256" key="5">
    <source>
        <dbReference type="ARBA" id="ARBA00022583"/>
    </source>
</evidence>
<feature type="disulfide bond" evidence="14">
    <location>
        <begin position="149"/>
        <end position="158"/>
    </location>
</feature>
<comment type="subcellular location">
    <subcellularLocation>
        <location evidence="1">Membrane</location>
        <topology evidence="1">Single-pass type I membrane protein</topology>
    </subcellularLocation>
    <subcellularLocation>
        <location evidence="2">Secreted</location>
    </subcellularLocation>
</comment>
<keyword evidence="9" id="KW-1133">Transmembrane helix</keyword>
<evidence type="ECO:0000256" key="12">
    <source>
        <dbReference type="ARBA" id="ARBA00023170"/>
    </source>
</evidence>
<name>A0AA88YBT9_PINIB</name>
<dbReference type="AlphaFoldDB" id="A0AA88YBT9"/>
<keyword evidence="10" id="KW-0472">Membrane</keyword>
<dbReference type="GO" id="GO:0005509">
    <property type="term" value="F:calcium ion binding"/>
    <property type="evidence" value="ECO:0007669"/>
    <property type="project" value="InterPro"/>
</dbReference>
<keyword evidence="17" id="KW-1185">Reference proteome</keyword>
<evidence type="ECO:0000256" key="2">
    <source>
        <dbReference type="ARBA" id="ARBA00004613"/>
    </source>
</evidence>
<feature type="domain" description="EGF-like" evidence="15">
    <location>
        <begin position="123"/>
        <end position="159"/>
    </location>
</feature>
<keyword evidence="5" id="KW-0254">Endocytosis</keyword>
<comment type="caution">
    <text evidence="14">Lacks conserved residue(s) required for the propagation of feature annotation.</text>
</comment>
<dbReference type="PROSITE" id="PS01187">
    <property type="entry name" value="EGF_CA"/>
    <property type="match status" value="1"/>
</dbReference>
<keyword evidence="11 14" id="KW-1015">Disulfide bond</keyword>
<dbReference type="GO" id="GO:0007399">
    <property type="term" value="P:nervous system development"/>
    <property type="evidence" value="ECO:0007669"/>
    <property type="project" value="UniProtKB-ARBA"/>
</dbReference>
<dbReference type="PANTHER" id="PTHR24050:SF28">
    <property type="entry name" value="UROMODULIN-LIKE"/>
    <property type="match status" value="1"/>
</dbReference>
<evidence type="ECO:0000256" key="14">
    <source>
        <dbReference type="PROSITE-ProRule" id="PRU00076"/>
    </source>
</evidence>
<evidence type="ECO:0000256" key="13">
    <source>
        <dbReference type="ARBA" id="ARBA00023180"/>
    </source>
</evidence>
<evidence type="ECO:0000259" key="15">
    <source>
        <dbReference type="PROSITE" id="PS50026"/>
    </source>
</evidence>
<evidence type="ECO:0000256" key="7">
    <source>
        <dbReference type="ARBA" id="ARBA00022729"/>
    </source>
</evidence>
<evidence type="ECO:0000256" key="1">
    <source>
        <dbReference type="ARBA" id="ARBA00004479"/>
    </source>
</evidence>
<dbReference type="InterPro" id="IPR000742">
    <property type="entry name" value="EGF"/>
</dbReference>
<dbReference type="GO" id="GO:0006897">
    <property type="term" value="P:endocytosis"/>
    <property type="evidence" value="ECO:0007669"/>
    <property type="project" value="UniProtKB-KW"/>
</dbReference>
<dbReference type="Proteomes" id="UP001186944">
    <property type="component" value="Unassembled WGS sequence"/>
</dbReference>
<dbReference type="GO" id="GO:0005576">
    <property type="term" value="C:extracellular region"/>
    <property type="evidence" value="ECO:0007669"/>
    <property type="project" value="UniProtKB-SubCell"/>
</dbReference>
<keyword evidence="13" id="KW-0325">Glycoprotein</keyword>
<keyword evidence="8" id="KW-0677">Repeat</keyword>
<evidence type="ECO:0000313" key="16">
    <source>
        <dbReference type="EMBL" id="KAK3102184.1"/>
    </source>
</evidence>
<dbReference type="FunFam" id="2.10.25.10:FF:000009">
    <property type="entry name" value="Low-density lipoprotein receptor isoform 1"/>
    <property type="match status" value="1"/>
</dbReference>
<evidence type="ECO:0000256" key="9">
    <source>
        <dbReference type="ARBA" id="ARBA00022989"/>
    </source>
</evidence>
<sequence length="578" mass="64128">MDECSLGSSGCDQLCINSDGSFTCSCRTGYNLLSDRKTCYGVNQCTENNGGCDHTCLSTDGKHECRCHKGFRLNSDGKTCQDTDECIQIKGLCNGDCVNTPGSYKCNCLAGFMSTNNETRCHNIDDCLDNKCANSAICDDGIEGYTCRCVGGYTGSYCETESSSIAYPLIPVGCHTIVIPVNQEGHLHNLTLVSTTPWYSKMANNKTTGTSGIVSVKGTLSTFPLSLFGAEVNQLNGQITSYMNDGNLNFSNTKSIEVLSKDCASSHPSPSQIFEMTRNHSFLYTFLSSLDHSKPSWIDFESTDRSIPDILDAKSEILSGRDIDSIYHCKDVPVFDDRMYAVNLFSSALNLKVLNDMIKFSKQDRENKFCVIRDIGINDASVFLNIPKDAQLSILPYQLFSTLYQLFGIEIYLNGIGVSVADGIKPDENIFEATLWNGDHFFTFRPFSSSDIWITGESTIDVFGGIIDMKGDITVYISVPDPNTLCFCGLIVSYPTHLASYFDTFLACSISQLIRYARASTKYTDFVLRARRLSDKLLSQGYVCDRLTSSLRKFYGLYWELVIHYDVPLSRMVDDILS</sequence>
<gene>
    <name evidence="16" type="ORF">FSP39_009438</name>
</gene>
<dbReference type="PROSITE" id="PS00022">
    <property type="entry name" value="EGF_1"/>
    <property type="match status" value="1"/>
</dbReference>
<dbReference type="GO" id="GO:0016020">
    <property type="term" value="C:membrane"/>
    <property type="evidence" value="ECO:0007669"/>
    <property type="project" value="UniProtKB-SubCell"/>
</dbReference>
<dbReference type="SMART" id="SM00181">
    <property type="entry name" value="EGF"/>
    <property type="match status" value="4"/>
</dbReference>
<proteinExistence type="predicted"/>
<dbReference type="CDD" id="cd00054">
    <property type="entry name" value="EGF_CA"/>
    <property type="match status" value="2"/>
</dbReference>
<dbReference type="PROSITE" id="PS01186">
    <property type="entry name" value="EGF_2"/>
    <property type="match status" value="2"/>
</dbReference>
<dbReference type="PANTHER" id="PTHR24050">
    <property type="entry name" value="PA14 DOMAIN-CONTAINING PROTEIN"/>
    <property type="match status" value="1"/>
</dbReference>
<dbReference type="InterPro" id="IPR018097">
    <property type="entry name" value="EGF_Ca-bd_CS"/>
</dbReference>
<dbReference type="InterPro" id="IPR052235">
    <property type="entry name" value="Nephronectin_domain"/>
</dbReference>
<dbReference type="Pfam" id="PF07645">
    <property type="entry name" value="EGF_CA"/>
    <property type="match status" value="1"/>
</dbReference>
<dbReference type="FunFam" id="2.10.25.10:FF:000240">
    <property type="entry name" value="Vitamin K-dependent protein S"/>
    <property type="match status" value="1"/>
</dbReference>
<evidence type="ECO:0000256" key="10">
    <source>
        <dbReference type="ARBA" id="ARBA00023136"/>
    </source>
</evidence>
<evidence type="ECO:0000256" key="8">
    <source>
        <dbReference type="ARBA" id="ARBA00022737"/>
    </source>
</evidence>
<keyword evidence="4 14" id="KW-0245">EGF-like domain</keyword>
<reference evidence="16" key="1">
    <citation type="submission" date="2019-08" db="EMBL/GenBank/DDBJ databases">
        <title>The improved chromosome-level genome for the pearl oyster Pinctada fucata martensii using PacBio sequencing and Hi-C.</title>
        <authorList>
            <person name="Zheng Z."/>
        </authorList>
    </citation>
    <scope>NUCLEOTIDE SEQUENCE</scope>
    <source>
        <strain evidence="16">ZZ-2019</strain>
        <tissue evidence="16">Adductor muscle</tissue>
    </source>
</reference>
<dbReference type="FunFam" id="2.10.25.10:FF:000045">
    <property type="entry name" value="Slit guidance ligand 2"/>
    <property type="match status" value="1"/>
</dbReference>
<dbReference type="InterPro" id="IPR000152">
    <property type="entry name" value="EGF-type_Asp/Asn_hydroxyl_site"/>
</dbReference>
<dbReference type="PROSITE" id="PS50026">
    <property type="entry name" value="EGF_3"/>
    <property type="match status" value="1"/>
</dbReference>
<evidence type="ECO:0000256" key="4">
    <source>
        <dbReference type="ARBA" id="ARBA00022536"/>
    </source>
</evidence>
<dbReference type="PROSITE" id="PS00010">
    <property type="entry name" value="ASX_HYDROXYL"/>
    <property type="match status" value="2"/>
</dbReference>